<keyword evidence="4" id="KW-0511">Multifunctional enzyme</keyword>
<dbReference type="SMART" id="SM00919">
    <property type="entry name" value="Malic_M"/>
    <property type="match status" value="1"/>
</dbReference>
<dbReference type="Gene3D" id="3.40.50.10950">
    <property type="match status" value="1"/>
</dbReference>
<dbReference type="InterPro" id="IPR002505">
    <property type="entry name" value="PTA_PTB"/>
</dbReference>
<feature type="domain" description="Malic enzyme NAD-binding" evidence="5">
    <location>
        <begin position="164"/>
        <end position="400"/>
    </location>
</feature>
<accession>A0ABS5VV74</accession>
<gene>
    <name evidence="7" type="ORF">KK060_15225</name>
</gene>
<evidence type="ECO:0000259" key="6">
    <source>
        <dbReference type="SMART" id="SM01274"/>
    </source>
</evidence>
<evidence type="ECO:0000256" key="2">
    <source>
        <dbReference type="ARBA" id="ARBA00008756"/>
    </source>
</evidence>
<evidence type="ECO:0000313" key="8">
    <source>
        <dbReference type="Proteomes" id="UP000772618"/>
    </source>
</evidence>
<dbReference type="EMBL" id="JAHESD010000036">
    <property type="protein sequence ID" value="MBT1704644.1"/>
    <property type="molecule type" value="Genomic_DNA"/>
</dbReference>
<dbReference type="Proteomes" id="UP000772618">
    <property type="component" value="Unassembled WGS sequence"/>
</dbReference>
<dbReference type="PIRSF" id="PIRSF036684">
    <property type="entry name" value="ME_PTA"/>
    <property type="match status" value="1"/>
</dbReference>
<dbReference type="Gene3D" id="3.40.50.720">
    <property type="entry name" value="NAD(P)-binding Rossmann-like Domain"/>
    <property type="match status" value="1"/>
</dbReference>
<dbReference type="InterPro" id="IPR037062">
    <property type="entry name" value="Malic_N_dom_sf"/>
</dbReference>
<dbReference type="InterPro" id="IPR051674">
    <property type="entry name" value="Malate_Decarboxylase"/>
</dbReference>
<dbReference type="SUPFAM" id="SSF53223">
    <property type="entry name" value="Aminoacid dehydrogenase-like, N-terminal domain"/>
    <property type="match status" value="1"/>
</dbReference>
<dbReference type="Pfam" id="PF03949">
    <property type="entry name" value="Malic_M"/>
    <property type="match status" value="1"/>
</dbReference>
<protein>
    <submittedName>
        <fullName evidence="7">NADP-dependent malic enzyme</fullName>
    </submittedName>
</protein>
<dbReference type="Pfam" id="PF00390">
    <property type="entry name" value="malic"/>
    <property type="match status" value="1"/>
</dbReference>
<evidence type="ECO:0000313" key="7">
    <source>
        <dbReference type="EMBL" id="MBT1704644.1"/>
    </source>
</evidence>
<dbReference type="InterPro" id="IPR036291">
    <property type="entry name" value="NAD(P)-bd_dom_sf"/>
</dbReference>
<dbReference type="Gene3D" id="3.40.50.10750">
    <property type="entry name" value="Isocitrate/Isopropylmalate dehydrogenase-like"/>
    <property type="match status" value="1"/>
</dbReference>
<dbReference type="SUPFAM" id="SSF51735">
    <property type="entry name" value="NAD(P)-binding Rossmann-fold domains"/>
    <property type="match status" value="1"/>
</dbReference>
<dbReference type="SUPFAM" id="SSF53659">
    <property type="entry name" value="Isocitrate/Isopropylmalate dehydrogenase-like"/>
    <property type="match status" value="1"/>
</dbReference>
<dbReference type="CDD" id="cd05311">
    <property type="entry name" value="NAD_bind_2_malic_enz"/>
    <property type="match status" value="1"/>
</dbReference>
<dbReference type="InterPro" id="IPR045213">
    <property type="entry name" value="Malic_NAD-bd_bact_type"/>
</dbReference>
<dbReference type="SMART" id="SM01274">
    <property type="entry name" value="malic"/>
    <property type="match status" value="1"/>
</dbReference>
<proteinExistence type="inferred from homology"/>
<keyword evidence="3" id="KW-0560">Oxidoreductase</keyword>
<evidence type="ECO:0000256" key="4">
    <source>
        <dbReference type="ARBA" id="ARBA00023268"/>
    </source>
</evidence>
<comment type="caution">
    <text evidence="7">The sequence shown here is derived from an EMBL/GenBank/DDBJ whole genome shotgun (WGS) entry which is preliminary data.</text>
</comment>
<comment type="similarity">
    <text evidence="2">In the C-terminal section; belongs to the phosphate acetyltransferase and butyryltransferase family.</text>
</comment>
<organism evidence="7 8">
    <name type="scientific">Chryseosolibacter indicus</name>
    <dbReference type="NCBI Taxonomy" id="2782351"/>
    <lineage>
        <taxon>Bacteria</taxon>
        <taxon>Pseudomonadati</taxon>
        <taxon>Bacteroidota</taxon>
        <taxon>Cytophagia</taxon>
        <taxon>Cytophagales</taxon>
        <taxon>Chryseotaleaceae</taxon>
        <taxon>Chryseosolibacter</taxon>
    </lineage>
</organism>
<feature type="domain" description="Malic enzyme N-terminal" evidence="6">
    <location>
        <begin position="19"/>
        <end position="152"/>
    </location>
</feature>
<dbReference type="PANTHER" id="PTHR43237:SF4">
    <property type="entry name" value="NADP-DEPENDENT MALIC ENZYME"/>
    <property type="match status" value="1"/>
</dbReference>
<dbReference type="InterPro" id="IPR042113">
    <property type="entry name" value="P_AcTrfase_dom1"/>
</dbReference>
<evidence type="ECO:0000259" key="5">
    <source>
        <dbReference type="SMART" id="SM00919"/>
    </source>
</evidence>
<evidence type="ECO:0000256" key="1">
    <source>
        <dbReference type="ARBA" id="ARBA00007686"/>
    </source>
</evidence>
<dbReference type="InterPro" id="IPR042112">
    <property type="entry name" value="P_AcTrfase_dom2"/>
</dbReference>
<dbReference type="Gene3D" id="3.40.50.10380">
    <property type="entry name" value="Malic enzyme, N-terminal domain"/>
    <property type="match status" value="1"/>
</dbReference>
<reference evidence="7 8" key="1">
    <citation type="submission" date="2021-05" db="EMBL/GenBank/DDBJ databases">
        <title>A Polyphasic approach of four new species of the genus Ohtaekwangia: Ohtaekwangia histidinii sp. nov., Ohtaekwangia cretensis sp. nov., Ohtaekwangia indiensis sp. nov., Ohtaekwangia reichenbachii sp. nov. from diverse environment.</title>
        <authorList>
            <person name="Octaviana S."/>
        </authorList>
    </citation>
    <scope>NUCLEOTIDE SEQUENCE [LARGE SCALE GENOMIC DNA]</scope>
    <source>
        <strain evidence="7 8">PWU20</strain>
    </source>
</reference>
<sequence>MSIKIRKEDALNYHMQGQPGKIEVVPTKVLSSQLDLALAYSPGVAEPCKEIAINKDDVYKYTSKGNLVAVISNGTAVLGLGDIGPEASKPVMEGKAVLFKKYAGIDSFDIEVDEKDPDAFIKIVKALEPTFGGVNLEDIKAPECFKIETELREKMNIPIMHDDQHGTAIISCAALLNALELVKKKIEDIIIVMNGAGAAAVSCAKLYIAVGAKKENIIMCDSKGVLNKNRTNLDDIKKQFVTDRTVSTLQEAMKGADVFVGLSVADAITPEDLLNMADNPIVFALANPNPEIAYDLARKTRPDALLATGRSDHPNQVNNVLGFPYIFRGALDVRATEINEAMKLAAVYALANLTKEPVPDMVVKAYGADKLQFGREYLIPKPLDPRLITTVSPAVAKAAIDSGIAKNPITDWDAYHHELQKRIGIDQKLMSRIIDRAKKNPKRVVFAEATHHKILKAAQILKDEGIAHPILLGNRQEILALIKEHDLDLEDCPIIYPREDDETVKRYAEVLYKKRQRKGLAYQDCLRLMRERNYFGSMMVELGDADALVSGLTKDYPKTISPALQVIGVAEGVNRVAGMYIITNKRGTYFFSDTTVNVDPNAQELAQIIELTARGVSFFNMEPRIAVLSYSNFGSSKGEIPDKTKEAVRLAKAKNPKLVVEGDIQANVALNTEIQQETYPFSALSQEGANTLIFPNLASGNIAYKLLMEIGGAEAIGPILLGMKKPVHILQLGSSIREIVNMAAIAVVDAQLHDQNDHL</sequence>
<dbReference type="InterPro" id="IPR012302">
    <property type="entry name" value="Malic_NAD-bd"/>
</dbReference>
<dbReference type="RefSeq" id="WP_254154601.1">
    <property type="nucleotide sequence ID" value="NZ_JAHESD010000036.1"/>
</dbReference>
<dbReference type="InterPro" id="IPR012188">
    <property type="entry name" value="ME_PTA"/>
</dbReference>
<dbReference type="InterPro" id="IPR012301">
    <property type="entry name" value="Malic_N_dom"/>
</dbReference>
<dbReference type="InterPro" id="IPR046346">
    <property type="entry name" value="Aminoacid_DH-like_N_sf"/>
</dbReference>
<evidence type="ECO:0000256" key="3">
    <source>
        <dbReference type="ARBA" id="ARBA00023002"/>
    </source>
</evidence>
<keyword evidence="8" id="KW-1185">Reference proteome</keyword>
<name>A0ABS5VV74_9BACT</name>
<comment type="similarity">
    <text evidence="1">In the N-terminal section; belongs to the malic enzymes family.</text>
</comment>
<dbReference type="Pfam" id="PF01515">
    <property type="entry name" value="PTA_PTB"/>
    <property type="match status" value="1"/>
</dbReference>
<dbReference type="PANTHER" id="PTHR43237">
    <property type="entry name" value="NADP-DEPENDENT MALIC ENZYME"/>
    <property type="match status" value="1"/>
</dbReference>